<evidence type="ECO:0000256" key="3">
    <source>
        <dbReference type="PIRSR" id="PIRSR005384-1"/>
    </source>
</evidence>
<dbReference type="PANTHER" id="PTHR30345:SF0">
    <property type="entry name" value="DNA DAMAGE-REPAIR_TOLERATION PROTEIN DRT102"/>
    <property type="match status" value="1"/>
</dbReference>
<dbReference type="InterPro" id="IPR003500">
    <property type="entry name" value="RpiB_LacA_LacB"/>
</dbReference>
<evidence type="ECO:0000256" key="2">
    <source>
        <dbReference type="ARBA" id="ARBA00023235"/>
    </source>
</evidence>
<dbReference type="KEGG" id="hcm:HCD_01390"/>
<sequence>MATSSTIFIASDHAGHKLAQFVQRFLEEKGFKTQAFLPTTRVDYPDYAKLVCEKVLENKQSYGILVCATGIGMSMCANRFKGIRAALCVNSHMAKMTRLHNNANILCLGEKISGVGVVESILEAFFSTEFEGERHIQRIQKLDT</sequence>
<dbReference type="InterPro" id="IPR004785">
    <property type="entry name" value="RpiB"/>
</dbReference>
<dbReference type="InterPro" id="IPR036569">
    <property type="entry name" value="RpiB_LacA_LacB_sf"/>
</dbReference>
<gene>
    <name evidence="4" type="ordered locus">HCD_01390</name>
</gene>
<organism evidence="4 5">
    <name type="scientific">Helicobacter cetorum (strain ATCC BAA-540 / CCUG 52418 / MIT 99-5656)</name>
    <dbReference type="NCBI Taxonomy" id="1163745"/>
    <lineage>
        <taxon>Bacteria</taxon>
        <taxon>Pseudomonadati</taxon>
        <taxon>Campylobacterota</taxon>
        <taxon>Epsilonproteobacteria</taxon>
        <taxon>Campylobacterales</taxon>
        <taxon>Helicobacteraceae</taxon>
        <taxon>Helicobacter</taxon>
    </lineage>
</organism>
<dbReference type="PIRSF" id="PIRSF005384">
    <property type="entry name" value="RpiB_LacA_B"/>
    <property type="match status" value="1"/>
</dbReference>
<accession>I0EQU1</accession>
<dbReference type="eggNOG" id="COG0698">
    <property type="taxonomic scope" value="Bacteria"/>
</dbReference>
<dbReference type="SUPFAM" id="SSF89623">
    <property type="entry name" value="Ribose/Galactose isomerase RpiB/AlsB"/>
    <property type="match status" value="1"/>
</dbReference>
<dbReference type="PANTHER" id="PTHR30345">
    <property type="entry name" value="RIBOSE-5-PHOSPHATE ISOMERASE B"/>
    <property type="match status" value="1"/>
</dbReference>
<dbReference type="GO" id="GO:0019316">
    <property type="term" value="P:D-allose catabolic process"/>
    <property type="evidence" value="ECO:0007669"/>
    <property type="project" value="TreeGrafter"/>
</dbReference>
<feature type="active site" description="Proton donor" evidence="3">
    <location>
        <position position="100"/>
    </location>
</feature>
<dbReference type="NCBIfam" id="TIGR01120">
    <property type="entry name" value="rpiB"/>
    <property type="match status" value="1"/>
</dbReference>
<dbReference type="GO" id="GO:0004751">
    <property type="term" value="F:ribose-5-phosphate isomerase activity"/>
    <property type="evidence" value="ECO:0007669"/>
    <property type="project" value="UniProtKB-EC"/>
</dbReference>
<dbReference type="RefSeq" id="WP_014658837.1">
    <property type="nucleotide sequence ID" value="NC_017735.1"/>
</dbReference>
<dbReference type="PATRIC" id="fig|1163745.3.peg.296"/>
<dbReference type="HOGENOM" id="CLU_091396_4_1_7"/>
<dbReference type="Pfam" id="PF02502">
    <property type="entry name" value="LacAB_rpiB"/>
    <property type="match status" value="1"/>
</dbReference>
<dbReference type="NCBIfam" id="NF004051">
    <property type="entry name" value="PRK05571.1"/>
    <property type="match status" value="1"/>
</dbReference>
<evidence type="ECO:0000313" key="5">
    <source>
        <dbReference type="Proteomes" id="UP000005013"/>
    </source>
</evidence>
<dbReference type="Proteomes" id="UP000005013">
    <property type="component" value="Chromosome"/>
</dbReference>
<proteinExistence type="inferred from homology"/>
<dbReference type="AlphaFoldDB" id="I0EQU1"/>
<protein>
    <submittedName>
        <fullName evidence="4">Ribose-5-phosphate isomerase B</fullName>
        <ecNumber evidence="4">5.3.1.6</ecNumber>
    </submittedName>
</protein>
<comment type="similarity">
    <text evidence="1">Belongs to the LacAB/RpiB family.</text>
</comment>
<keyword evidence="2 4" id="KW-0413">Isomerase</keyword>
<dbReference type="OrthoDB" id="1778624at2"/>
<feature type="active site" description="Proton acceptor" evidence="3">
    <location>
        <position position="67"/>
    </location>
</feature>
<keyword evidence="5" id="KW-1185">Reference proteome</keyword>
<evidence type="ECO:0000313" key="4">
    <source>
        <dbReference type="EMBL" id="AFI05310.1"/>
    </source>
</evidence>
<evidence type="ECO:0000256" key="1">
    <source>
        <dbReference type="ARBA" id="ARBA00008754"/>
    </source>
</evidence>
<dbReference type="STRING" id="1163745.HCD_01390"/>
<dbReference type="GO" id="GO:0009052">
    <property type="term" value="P:pentose-phosphate shunt, non-oxidative branch"/>
    <property type="evidence" value="ECO:0007669"/>
    <property type="project" value="TreeGrafter"/>
</dbReference>
<dbReference type="NCBIfam" id="TIGR00689">
    <property type="entry name" value="rpiB_lacA_lacB"/>
    <property type="match status" value="1"/>
</dbReference>
<dbReference type="EC" id="5.3.1.6" evidence="4"/>
<name>I0EQU1_HELCM</name>
<dbReference type="Gene3D" id="3.40.1400.10">
    <property type="entry name" value="Sugar-phosphate isomerase, RpiB/LacA/LacB"/>
    <property type="match status" value="1"/>
</dbReference>
<reference evidence="4 5" key="1">
    <citation type="journal article" date="2013" name="PLoS ONE">
        <title>Sequence Divergence and Conservation in Genomes ofHelicobacter cetorum Strains from a Dolphin and a Whale.</title>
        <authorList>
            <person name="Kersulyte D."/>
            <person name="Rossi M."/>
            <person name="Berg D.E."/>
        </authorList>
    </citation>
    <scope>NUCLEOTIDE SEQUENCE [LARGE SCALE GENOMIC DNA]</scope>
    <source>
        <strain evidence="4 5">MIT 99-5656</strain>
    </source>
</reference>
<dbReference type="EMBL" id="CP003481">
    <property type="protein sequence ID" value="AFI05310.1"/>
    <property type="molecule type" value="Genomic_DNA"/>
</dbReference>